<dbReference type="PANTHER" id="PTHR16469">
    <property type="entry name" value="UBIQUITIN-ASSOCIATED AND SH3 DOMAIN-CONTAINING BA-RELATED"/>
    <property type="match status" value="1"/>
</dbReference>
<dbReference type="PANTHER" id="PTHR16469:SF5">
    <property type="entry name" value="PHOSPHOGLYCERATE MUTASE FAMILY PROTEIN"/>
    <property type="match status" value="1"/>
</dbReference>
<dbReference type="AlphaFoldDB" id="A0A0N5A5H3"/>
<dbReference type="InterPro" id="IPR029033">
    <property type="entry name" value="His_PPase_superfam"/>
</dbReference>
<evidence type="ECO:0000313" key="1">
    <source>
        <dbReference type="Proteomes" id="UP000038045"/>
    </source>
</evidence>
<dbReference type="InterPro" id="IPR013078">
    <property type="entry name" value="His_Pase_superF_clade-1"/>
</dbReference>
<dbReference type="Pfam" id="PF00300">
    <property type="entry name" value="His_Phos_1"/>
    <property type="match status" value="1"/>
</dbReference>
<proteinExistence type="predicted"/>
<evidence type="ECO:0000313" key="2">
    <source>
        <dbReference type="WBParaSite" id="PTRK_0001695500.1"/>
    </source>
</evidence>
<dbReference type="GO" id="GO:0016791">
    <property type="term" value="F:phosphatase activity"/>
    <property type="evidence" value="ECO:0007669"/>
    <property type="project" value="UniProtKB-ARBA"/>
</dbReference>
<dbReference type="SUPFAM" id="SSF53254">
    <property type="entry name" value="Phosphoglycerate mutase-like"/>
    <property type="match status" value="1"/>
</dbReference>
<keyword evidence="1" id="KW-1185">Reference proteome</keyword>
<dbReference type="CDD" id="cd07067">
    <property type="entry name" value="HP_PGM_like"/>
    <property type="match status" value="1"/>
</dbReference>
<dbReference type="InterPro" id="IPR051710">
    <property type="entry name" value="Phosphatase_SH3-domain"/>
</dbReference>
<name>A0A0N5A5H3_PARTI</name>
<sequence length="290" mass="33987">MVLKSFTGLRIMGMRHSERLDHIDPNWFKGLKKVSDYNRFDLNMPYEIPYRNNFEEFEEDTVLTLFGTMLAQFTGKGLALSNSVPDYVYCSPALRSIQTAMGVLEGSGSNAKIRIEPGLFENCTLYENKKIPKFMTLEELLKAGFEDIDYSYKSYWSLDDLFPIERTEEDYIKRFNETVSAIQKVHAGEQASILLTGHASTVDLLLSHYYERDKPYEVKYLSRMGDFVPYCSIIGFDQEKKNRKNFLFNKNICLPFTKYNFTTEYDSKFVYRDIKELQHFVYSSDEKYIN</sequence>
<accession>A0A0N5A5H3</accession>
<dbReference type="WBParaSite" id="PTRK_0001695500.1">
    <property type="protein sequence ID" value="PTRK_0001695500.1"/>
    <property type="gene ID" value="PTRK_0001695500"/>
</dbReference>
<dbReference type="Proteomes" id="UP000038045">
    <property type="component" value="Unplaced"/>
</dbReference>
<dbReference type="Gene3D" id="3.40.50.1240">
    <property type="entry name" value="Phosphoglycerate mutase-like"/>
    <property type="match status" value="1"/>
</dbReference>
<reference evidence="2" key="1">
    <citation type="submission" date="2017-02" db="UniProtKB">
        <authorList>
            <consortium name="WormBaseParasite"/>
        </authorList>
    </citation>
    <scope>IDENTIFICATION</scope>
</reference>
<dbReference type="STRING" id="131310.A0A0N5A5H3"/>
<protein>
    <submittedName>
        <fullName evidence="2">Histidine phosphatase family protein</fullName>
    </submittedName>
</protein>
<organism evidence="1 2">
    <name type="scientific">Parastrongyloides trichosuri</name>
    <name type="common">Possum-specific nematode worm</name>
    <dbReference type="NCBI Taxonomy" id="131310"/>
    <lineage>
        <taxon>Eukaryota</taxon>
        <taxon>Metazoa</taxon>
        <taxon>Ecdysozoa</taxon>
        <taxon>Nematoda</taxon>
        <taxon>Chromadorea</taxon>
        <taxon>Rhabditida</taxon>
        <taxon>Tylenchina</taxon>
        <taxon>Panagrolaimomorpha</taxon>
        <taxon>Strongyloidoidea</taxon>
        <taxon>Strongyloididae</taxon>
        <taxon>Parastrongyloides</taxon>
    </lineage>
</organism>